<proteinExistence type="predicted"/>
<feature type="domain" description="Chemokine interleukin-8-like" evidence="2">
    <location>
        <begin position="14"/>
        <end position="63"/>
    </location>
</feature>
<dbReference type="InterPro" id="IPR036048">
    <property type="entry name" value="Interleukin_8-like_sf"/>
</dbReference>
<organism evidence="3 4">
    <name type="scientific">Haplochromis burtoni</name>
    <name type="common">Burton's mouthbrooder</name>
    <name type="synonym">Chromis burtoni</name>
    <dbReference type="NCBI Taxonomy" id="8153"/>
    <lineage>
        <taxon>Eukaryota</taxon>
        <taxon>Metazoa</taxon>
        <taxon>Chordata</taxon>
        <taxon>Craniata</taxon>
        <taxon>Vertebrata</taxon>
        <taxon>Euteleostomi</taxon>
        <taxon>Actinopterygii</taxon>
        <taxon>Neopterygii</taxon>
        <taxon>Teleostei</taxon>
        <taxon>Neoteleostei</taxon>
        <taxon>Acanthomorphata</taxon>
        <taxon>Ovalentaria</taxon>
        <taxon>Cichlomorphae</taxon>
        <taxon>Cichliformes</taxon>
        <taxon>Cichlidae</taxon>
        <taxon>African cichlids</taxon>
        <taxon>Pseudocrenilabrinae</taxon>
        <taxon>Haplochromini</taxon>
        <taxon>Haplochromis</taxon>
    </lineage>
</organism>
<sequence length="73" mass="8009">MVNSETGPGSKRPCCIVVTNMDKCAEVVGETYRQQAARGRCVKAIIFNTKTGQLCADPNTQWLTLRVPRIADP</sequence>
<keyword evidence="1" id="KW-0202">Cytokine</keyword>
<dbReference type="GO" id="GO:0005615">
    <property type="term" value="C:extracellular space"/>
    <property type="evidence" value="ECO:0007669"/>
    <property type="project" value="UniProtKB-KW"/>
</dbReference>
<accession>A0A3Q2WGC3</accession>
<reference evidence="3" key="1">
    <citation type="submission" date="2025-08" db="UniProtKB">
        <authorList>
            <consortium name="Ensembl"/>
        </authorList>
    </citation>
    <scope>IDENTIFICATION</scope>
</reference>
<evidence type="ECO:0000313" key="3">
    <source>
        <dbReference type="Ensembl" id="ENSHBUP00000020799.1"/>
    </source>
</evidence>
<dbReference type="GeneTree" id="ENSGT01150000287013"/>
<evidence type="ECO:0000259" key="2">
    <source>
        <dbReference type="Pfam" id="PF00048"/>
    </source>
</evidence>
<dbReference type="AlphaFoldDB" id="A0A3Q2WGC3"/>
<evidence type="ECO:0000256" key="1">
    <source>
        <dbReference type="ARBA" id="ARBA00022514"/>
    </source>
</evidence>
<protein>
    <recommendedName>
        <fullName evidence="2">Chemokine interleukin-8-like domain-containing protein</fullName>
    </recommendedName>
</protein>
<keyword evidence="4" id="KW-1185">Reference proteome</keyword>
<dbReference type="GO" id="GO:0006955">
    <property type="term" value="P:immune response"/>
    <property type="evidence" value="ECO:0007669"/>
    <property type="project" value="InterPro"/>
</dbReference>
<evidence type="ECO:0000313" key="4">
    <source>
        <dbReference type="Proteomes" id="UP000264840"/>
    </source>
</evidence>
<name>A0A3Q2WGC3_HAPBU</name>
<dbReference type="GO" id="GO:0008009">
    <property type="term" value="F:chemokine activity"/>
    <property type="evidence" value="ECO:0007669"/>
    <property type="project" value="InterPro"/>
</dbReference>
<reference evidence="3" key="2">
    <citation type="submission" date="2025-09" db="UniProtKB">
        <authorList>
            <consortium name="Ensembl"/>
        </authorList>
    </citation>
    <scope>IDENTIFICATION</scope>
</reference>
<dbReference type="SUPFAM" id="SSF54117">
    <property type="entry name" value="Interleukin 8-like chemokines"/>
    <property type="match status" value="1"/>
</dbReference>
<dbReference type="InterPro" id="IPR001811">
    <property type="entry name" value="Chemokine_IL8-like_dom"/>
</dbReference>
<dbReference type="Ensembl" id="ENSHBUT00000030569.1">
    <property type="protein sequence ID" value="ENSHBUP00000020799.1"/>
    <property type="gene ID" value="ENSHBUG00000023092.1"/>
</dbReference>
<dbReference type="Gene3D" id="2.40.50.40">
    <property type="match status" value="1"/>
</dbReference>
<dbReference type="Proteomes" id="UP000264840">
    <property type="component" value="Unplaced"/>
</dbReference>
<dbReference type="Pfam" id="PF00048">
    <property type="entry name" value="IL8"/>
    <property type="match status" value="1"/>
</dbReference>